<dbReference type="Pfam" id="PF13174">
    <property type="entry name" value="TPR_6"/>
    <property type="match status" value="2"/>
</dbReference>
<dbReference type="InterPro" id="IPR019734">
    <property type="entry name" value="TPR_rpt"/>
</dbReference>
<dbReference type="InterPro" id="IPR011990">
    <property type="entry name" value="TPR-like_helical_dom_sf"/>
</dbReference>
<evidence type="ECO:0008006" key="4">
    <source>
        <dbReference type="Google" id="ProtNLM"/>
    </source>
</evidence>
<gene>
    <name evidence="2" type="ORF">OHT53_00250</name>
</gene>
<dbReference type="Proteomes" id="UP001432071">
    <property type="component" value="Chromosome"/>
</dbReference>
<evidence type="ECO:0000313" key="3">
    <source>
        <dbReference type="Proteomes" id="UP001432071"/>
    </source>
</evidence>
<dbReference type="Gene3D" id="1.25.40.10">
    <property type="entry name" value="Tetratricopeptide repeat domain"/>
    <property type="match status" value="1"/>
</dbReference>
<accession>A0ABZ1QPP0</accession>
<dbReference type="SUPFAM" id="SSF81901">
    <property type="entry name" value="HCP-like"/>
    <property type="match status" value="1"/>
</dbReference>
<name>A0ABZ1QPP0_9ACTN</name>
<evidence type="ECO:0000256" key="1">
    <source>
        <dbReference type="SAM" id="MobiDB-lite"/>
    </source>
</evidence>
<sequence>MLDDTLTRARTDGRVTHDLAGAPELLNRYRHASPAAKAVLEAAMDARRLGVGLHLPQAFLTDAAPDYLTDTDYDQLTDDWAEQAYAELAEAFHGKQASLRRTTPRPPRRPPAEAAVPQAAGPQFRLADYLEQHGRITRRHMCPPASFWHAALTYLTHPDDLDNLTDAAEKRHRLQWAHHLRHRATDRGAPDALYRLAQMREEAGDRESAEALLMQAADRGNAHALYRLAQMREDAGDWEGAEALLRQADRGDTYALYRLAVMRERAGDREGAEVLARQAADRGDTVALHHPAQKQELLTRLWPNGLDPDGKPTTSWQL</sequence>
<reference evidence="2" key="1">
    <citation type="submission" date="2022-10" db="EMBL/GenBank/DDBJ databases">
        <title>The complete genomes of actinobacterial strains from the NBC collection.</title>
        <authorList>
            <person name="Joergensen T.S."/>
            <person name="Alvarez Arevalo M."/>
            <person name="Sterndorff E.B."/>
            <person name="Faurdal D."/>
            <person name="Vuksanovic O."/>
            <person name="Mourched A.-S."/>
            <person name="Charusanti P."/>
            <person name="Shaw S."/>
            <person name="Blin K."/>
            <person name="Weber T."/>
        </authorList>
    </citation>
    <scope>NUCLEOTIDE SEQUENCE</scope>
    <source>
        <strain evidence="2">NBC_00302</strain>
    </source>
</reference>
<dbReference type="RefSeq" id="WP_328733543.1">
    <property type="nucleotide sequence ID" value="NZ_CP108038.1"/>
</dbReference>
<feature type="region of interest" description="Disordered" evidence="1">
    <location>
        <begin position="93"/>
        <end position="119"/>
    </location>
</feature>
<keyword evidence="3" id="KW-1185">Reference proteome</keyword>
<dbReference type="EMBL" id="CP108038">
    <property type="protein sequence ID" value="WUN84646.1"/>
    <property type="molecule type" value="Genomic_DNA"/>
</dbReference>
<dbReference type="SMART" id="SM00671">
    <property type="entry name" value="SEL1"/>
    <property type="match status" value="2"/>
</dbReference>
<organism evidence="2 3">
    <name type="scientific">Streptomyces bobili</name>
    <dbReference type="NCBI Taxonomy" id="67280"/>
    <lineage>
        <taxon>Bacteria</taxon>
        <taxon>Bacillati</taxon>
        <taxon>Actinomycetota</taxon>
        <taxon>Actinomycetes</taxon>
        <taxon>Kitasatosporales</taxon>
        <taxon>Streptomycetaceae</taxon>
        <taxon>Streptomyces</taxon>
    </lineage>
</organism>
<proteinExistence type="predicted"/>
<evidence type="ECO:0000313" key="2">
    <source>
        <dbReference type="EMBL" id="WUN84646.1"/>
    </source>
</evidence>
<dbReference type="GeneID" id="93759349"/>
<protein>
    <recommendedName>
        <fullName evidence="4">Sel1 repeat family protein</fullName>
    </recommendedName>
</protein>
<dbReference type="InterPro" id="IPR006597">
    <property type="entry name" value="Sel1-like"/>
</dbReference>